<gene>
    <name evidence="1" type="ORF">DKW60_20715</name>
</gene>
<name>A0A317C582_9GAMM</name>
<keyword evidence="2" id="KW-1185">Reference proteome</keyword>
<sequence>MHDVAAIANTSPDAVMTVIDYFCEQNRSFLVLLSHNTEDNPLIDISHESLIRQWNKLDNG</sequence>
<protein>
    <submittedName>
        <fullName evidence="1">Uncharacterized protein</fullName>
    </submittedName>
</protein>
<dbReference type="EMBL" id="QGKM01000085">
    <property type="protein sequence ID" value="PWQ92523.1"/>
    <property type="molecule type" value="Genomic_DNA"/>
</dbReference>
<evidence type="ECO:0000313" key="2">
    <source>
        <dbReference type="Proteomes" id="UP000245539"/>
    </source>
</evidence>
<dbReference type="RefSeq" id="WP_109839572.1">
    <property type="nucleotide sequence ID" value="NZ_QGKM01000085.1"/>
</dbReference>
<organism evidence="1 2">
    <name type="scientific">Leucothrix pacifica</name>
    <dbReference type="NCBI Taxonomy" id="1247513"/>
    <lineage>
        <taxon>Bacteria</taxon>
        <taxon>Pseudomonadati</taxon>
        <taxon>Pseudomonadota</taxon>
        <taxon>Gammaproteobacteria</taxon>
        <taxon>Thiotrichales</taxon>
        <taxon>Thiotrichaceae</taxon>
        <taxon>Leucothrix</taxon>
    </lineage>
</organism>
<comment type="caution">
    <text evidence="1">The sequence shown here is derived from an EMBL/GenBank/DDBJ whole genome shotgun (WGS) entry which is preliminary data.</text>
</comment>
<proteinExistence type="predicted"/>
<dbReference type="AlphaFoldDB" id="A0A317C582"/>
<evidence type="ECO:0000313" key="1">
    <source>
        <dbReference type="EMBL" id="PWQ92523.1"/>
    </source>
</evidence>
<dbReference type="Proteomes" id="UP000245539">
    <property type="component" value="Unassembled WGS sequence"/>
</dbReference>
<accession>A0A317C582</accession>
<reference evidence="1 2" key="1">
    <citation type="submission" date="2018-05" db="EMBL/GenBank/DDBJ databases">
        <title>Leucothrix arctica sp. nov., isolated from Arctic seawater.</title>
        <authorList>
            <person name="Choi A."/>
            <person name="Baek K."/>
        </authorList>
    </citation>
    <scope>NUCLEOTIDE SEQUENCE [LARGE SCALE GENOMIC DNA]</scope>
    <source>
        <strain evidence="1 2">JCM 18388</strain>
    </source>
</reference>